<name>A0ABQ8H0Q5_9ROSI</name>
<proteinExistence type="predicted"/>
<dbReference type="InterPro" id="IPR050232">
    <property type="entry name" value="FBL13/AtMIF1-like"/>
</dbReference>
<reference evidence="2 3" key="1">
    <citation type="submission" date="2021-02" db="EMBL/GenBank/DDBJ databases">
        <title>Plant Genome Project.</title>
        <authorList>
            <person name="Zhang R.-G."/>
        </authorList>
    </citation>
    <scope>NUCLEOTIDE SEQUENCE [LARGE SCALE GENOMIC DNA]</scope>
    <source>
        <tissue evidence="2">Leaves</tissue>
    </source>
</reference>
<evidence type="ECO:0000313" key="2">
    <source>
        <dbReference type="EMBL" id="KAH7543781.1"/>
    </source>
</evidence>
<dbReference type="PANTHER" id="PTHR31900:SF34">
    <property type="entry name" value="EMB|CAB62440.1-RELATED"/>
    <property type="match status" value="1"/>
</dbReference>
<protein>
    <recommendedName>
        <fullName evidence="1">FBD domain-containing protein</fullName>
    </recommendedName>
</protein>
<evidence type="ECO:0000313" key="3">
    <source>
        <dbReference type="Proteomes" id="UP000827721"/>
    </source>
</evidence>
<sequence length="273" mass="31733">MRKLFRSCPVLEELTIQGDLEVTENVLTFDITVPTLKTLNIYLLPEWNWKQRVSIHKFVVRAHNLEQLYIDDDTLACFIMDETPFIRNAYLDGCFSLLSNFEPSNNEANRAMELLRAIKNTTFLSLSEGIMGVLILAFDGNLPTFPNLIRLDAGIDAYFGWKLLPHFLDNSPNLEVLILKKEETEDLPLDRFFYFEPENVPACLLLHVKEIEMISMTGDLDELEVIRYLLKNSKVLKRFLVVFNRIDSKVKKYLQKQISRFPRGSNLCKVEFC</sequence>
<dbReference type="SMART" id="SM00579">
    <property type="entry name" value="FBD"/>
    <property type="match status" value="1"/>
</dbReference>
<keyword evidence="3" id="KW-1185">Reference proteome</keyword>
<gene>
    <name evidence="2" type="ORF">JRO89_XS15G0016700</name>
</gene>
<evidence type="ECO:0000259" key="1">
    <source>
        <dbReference type="SMART" id="SM00579"/>
    </source>
</evidence>
<dbReference type="SUPFAM" id="SSF52047">
    <property type="entry name" value="RNI-like"/>
    <property type="match status" value="1"/>
</dbReference>
<comment type="caution">
    <text evidence="2">The sequence shown here is derived from an EMBL/GenBank/DDBJ whole genome shotgun (WGS) entry which is preliminary data.</text>
</comment>
<dbReference type="Gene3D" id="3.80.10.10">
    <property type="entry name" value="Ribonuclease Inhibitor"/>
    <property type="match status" value="1"/>
</dbReference>
<feature type="domain" description="FBD" evidence="1">
    <location>
        <begin position="202"/>
        <end position="273"/>
    </location>
</feature>
<dbReference type="EMBL" id="JAFEMO010000015">
    <property type="protein sequence ID" value="KAH7543781.1"/>
    <property type="molecule type" value="Genomic_DNA"/>
</dbReference>
<dbReference type="Pfam" id="PF08387">
    <property type="entry name" value="FBD"/>
    <property type="match status" value="1"/>
</dbReference>
<dbReference type="PANTHER" id="PTHR31900">
    <property type="entry name" value="F-BOX/RNI SUPERFAMILY PROTEIN-RELATED"/>
    <property type="match status" value="1"/>
</dbReference>
<accession>A0ABQ8H0Q5</accession>
<dbReference type="Proteomes" id="UP000827721">
    <property type="component" value="Unassembled WGS sequence"/>
</dbReference>
<dbReference type="InterPro" id="IPR032675">
    <property type="entry name" value="LRR_dom_sf"/>
</dbReference>
<dbReference type="InterPro" id="IPR006566">
    <property type="entry name" value="FBD"/>
</dbReference>
<organism evidence="2 3">
    <name type="scientific">Xanthoceras sorbifolium</name>
    <dbReference type="NCBI Taxonomy" id="99658"/>
    <lineage>
        <taxon>Eukaryota</taxon>
        <taxon>Viridiplantae</taxon>
        <taxon>Streptophyta</taxon>
        <taxon>Embryophyta</taxon>
        <taxon>Tracheophyta</taxon>
        <taxon>Spermatophyta</taxon>
        <taxon>Magnoliopsida</taxon>
        <taxon>eudicotyledons</taxon>
        <taxon>Gunneridae</taxon>
        <taxon>Pentapetalae</taxon>
        <taxon>rosids</taxon>
        <taxon>malvids</taxon>
        <taxon>Sapindales</taxon>
        <taxon>Sapindaceae</taxon>
        <taxon>Xanthoceroideae</taxon>
        <taxon>Xanthoceras</taxon>
    </lineage>
</organism>